<evidence type="ECO:0000313" key="2">
    <source>
        <dbReference type="EMBL" id="SNX35814.1"/>
    </source>
</evidence>
<dbReference type="EMBL" id="HAHF01000311">
    <property type="protein sequence ID" value="SNX35814.1"/>
    <property type="molecule type" value="Transcribed_RNA"/>
</dbReference>
<feature type="signal peptide" evidence="1">
    <location>
        <begin position="1"/>
        <end position="19"/>
    </location>
</feature>
<feature type="chain" id="PRO_5020749812" evidence="1">
    <location>
        <begin position="20"/>
        <end position="86"/>
    </location>
</feature>
<proteinExistence type="predicted"/>
<dbReference type="AlphaFoldDB" id="A0A4Q8K8G7"/>
<reference evidence="2" key="1">
    <citation type="submission" date="2017-05" db="EMBL/GenBank/DDBJ databases">
        <authorList>
            <person name="QRISCLOUD D."/>
        </authorList>
    </citation>
    <scope>NUCLEOTIDE SEQUENCE</scope>
</reference>
<sequence>MMKFVILLVLIAMAAPAFAQDFQEFLKIFTDLGCKETDYVMSDMHRYLKMCDQCLSFQISLQKPNPSTVEFCELVIDCFPKRLKSG</sequence>
<accession>A0A4Q8K8G7</accession>
<evidence type="ECO:0000256" key="1">
    <source>
        <dbReference type="SAM" id="SignalP"/>
    </source>
</evidence>
<organism evidence="2">
    <name type="scientific">Nephila sp. SGP-2016</name>
    <dbReference type="NCBI Taxonomy" id="1905176"/>
    <lineage>
        <taxon>Eukaryota</taxon>
        <taxon>Metazoa</taxon>
        <taxon>Ecdysozoa</taxon>
        <taxon>Arthropoda</taxon>
        <taxon>Chelicerata</taxon>
        <taxon>Arachnida</taxon>
        <taxon>Araneae</taxon>
        <taxon>Araneomorphae</taxon>
        <taxon>Entelegynae</taxon>
        <taxon>Araneoidea</taxon>
        <taxon>Nephilidae</taxon>
        <taxon>Nephila</taxon>
    </lineage>
</organism>
<keyword evidence="1" id="KW-0732">Signal</keyword>
<name>A0A4Q8K8G7_9ARAC</name>
<reference evidence="2" key="2">
    <citation type="submission" date="2019-05" db="EMBL/GenBank/DDBJ databases">
        <title>Unravelling the molecular evolution of spider venoms.</title>
        <authorList>
            <person name="Pineda S."/>
        </authorList>
    </citation>
    <scope>NUCLEOTIDE SEQUENCE</scope>
</reference>
<protein>
    <submittedName>
        <fullName evidence="2">U23-Nephitoxin-Nsp1s_1</fullName>
    </submittedName>
</protein>